<dbReference type="GO" id="GO:0003725">
    <property type="term" value="F:double-stranded RNA binding"/>
    <property type="evidence" value="ECO:0007669"/>
    <property type="project" value="TreeGrafter"/>
</dbReference>
<dbReference type="Pfam" id="PF21010">
    <property type="entry name" value="HA2_C"/>
    <property type="match status" value="1"/>
</dbReference>
<gene>
    <name evidence="10" type="ORF">CYLTODRAFT_413905</name>
</gene>
<organism evidence="10 11">
    <name type="scientific">Cylindrobasidium torrendii FP15055 ss-10</name>
    <dbReference type="NCBI Taxonomy" id="1314674"/>
    <lineage>
        <taxon>Eukaryota</taxon>
        <taxon>Fungi</taxon>
        <taxon>Dikarya</taxon>
        <taxon>Basidiomycota</taxon>
        <taxon>Agaricomycotina</taxon>
        <taxon>Agaricomycetes</taxon>
        <taxon>Agaricomycetidae</taxon>
        <taxon>Agaricales</taxon>
        <taxon>Marasmiineae</taxon>
        <taxon>Physalacriaceae</taxon>
        <taxon>Cylindrobasidium</taxon>
    </lineage>
</organism>
<feature type="compositionally biased region" description="Polar residues" evidence="7">
    <location>
        <begin position="20"/>
        <end position="48"/>
    </location>
</feature>
<dbReference type="GO" id="GO:0005524">
    <property type="term" value="F:ATP binding"/>
    <property type="evidence" value="ECO:0007669"/>
    <property type="project" value="UniProtKB-KW"/>
</dbReference>
<dbReference type="GO" id="GO:0003724">
    <property type="term" value="F:RNA helicase activity"/>
    <property type="evidence" value="ECO:0007669"/>
    <property type="project" value="UniProtKB-EC"/>
</dbReference>
<evidence type="ECO:0000313" key="11">
    <source>
        <dbReference type="Proteomes" id="UP000054007"/>
    </source>
</evidence>
<dbReference type="InterPro" id="IPR048333">
    <property type="entry name" value="HA2_WH"/>
</dbReference>
<dbReference type="CDD" id="cd18791">
    <property type="entry name" value="SF2_C_RHA"/>
    <property type="match status" value="1"/>
</dbReference>
<dbReference type="FunFam" id="3.40.50.300:FF:000145">
    <property type="entry name" value="probable ATP-dependent RNA helicase DHX40"/>
    <property type="match status" value="1"/>
</dbReference>
<dbReference type="InterPro" id="IPR014001">
    <property type="entry name" value="Helicase_ATP-bd"/>
</dbReference>
<dbReference type="AlphaFoldDB" id="A0A0D7B0E5"/>
<dbReference type="InterPro" id="IPR007502">
    <property type="entry name" value="Helicase-assoc_dom"/>
</dbReference>
<dbReference type="Pfam" id="PF04408">
    <property type="entry name" value="WHD_HA2"/>
    <property type="match status" value="1"/>
</dbReference>
<evidence type="ECO:0000259" key="9">
    <source>
        <dbReference type="PROSITE" id="PS51194"/>
    </source>
</evidence>
<protein>
    <recommendedName>
        <fullName evidence="1">RNA helicase</fullName>
        <ecNumber evidence="1">3.6.4.13</ecNumber>
    </recommendedName>
</protein>
<dbReference type="PANTHER" id="PTHR18934">
    <property type="entry name" value="ATP-DEPENDENT RNA HELICASE"/>
    <property type="match status" value="1"/>
</dbReference>
<evidence type="ECO:0000256" key="3">
    <source>
        <dbReference type="ARBA" id="ARBA00022801"/>
    </source>
</evidence>
<dbReference type="Pfam" id="PF00271">
    <property type="entry name" value="Helicase_C"/>
    <property type="match status" value="1"/>
</dbReference>
<dbReference type="InterPro" id="IPR002464">
    <property type="entry name" value="DNA/RNA_helicase_DEAH_CS"/>
</dbReference>
<dbReference type="PROSITE" id="PS51192">
    <property type="entry name" value="HELICASE_ATP_BIND_1"/>
    <property type="match status" value="1"/>
</dbReference>
<dbReference type="SMART" id="SM00487">
    <property type="entry name" value="DEXDc"/>
    <property type="match status" value="1"/>
</dbReference>
<sequence length="656" mass="72018">MPWVDPDSSDEEDLPRKTPLNVNGTAVNGNAKPKSNGTSYKKQRISSPMKNIPADICDQRTALPIASGRDAIVEQIRQNDVTVLIGETEVPQYLLESSVAGTGLIAVTQPRRVAATSLAARVATEQGTSLGGVVGYAVRFDESTGPDTRIKFMTDGMLARELLSDPLLSKYSAVVVDEAHERTVTTDILLSNLKAIQKERNNASGKGKEKANPLKIVVMSATLDADKFAKFFTNAKILYVKGRQHPVKIYYSSIDHQDYTDAALATFFQIHTDQPAGDVLIFLPGQEDIESLQNSIESLARRLPATAMDVRVCTMYAAQAPGQNSKVFARTPANTRKCILATNIAETSITIPGVKYVIDTGKCKEKWYLSSGTTGMNTLVTRDISQSSAAQRAGRAGREGLGHCYRLYTEDAYDHLAVSAQPEIMRCSLANHFLELLCIGQNMVHMDLMDKPDAEKCKPVQAAAKTLFLLGALTNKMDITPVGRQMVKFPLEPHYARAVVAAHDLGCTAEVLSIVALLSASSKLFVDITEQRENITEIRRKFRHPTGDHLTALNVWKAYEDLSGESASVRKEWCRKHFVNERALGEAKDIREQLRQVCRREKIDPLVTCGEDDEKILQSLGHGLVQNAAFLQPDGSYKQVVGGIVNCQDPSKLDDV</sequence>
<keyword evidence="2" id="KW-0547">Nucleotide-binding</keyword>
<dbReference type="SUPFAM" id="SSF52540">
    <property type="entry name" value="P-loop containing nucleoside triphosphate hydrolases"/>
    <property type="match status" value="1"/>
</dbReference>
<dbReference type="GO" id="GO:1990904">
    <property type="term" value="C:ribonucleoprotein complex"/>
    <property type="evidence" value="ECO:0007669"/>
    <property type="project" value="UniProtKB-ARBA"/>
</dbReference>
<dbReference type="Proteomes" id="UP000054007">
    <property type="component" value="Unassembled WGS sequence"/>
</dbReference>
<keyword evidence="5" id="KW-0067">ATP-binding</keyword>
<evidence type="ECO:0000256" key="5">
    <source>
        <dbReference type="ARBA" id="ARBA00022840"/>
    </source>
</evidence>
<dbReference type="STRING" id="1314674.A0A0D7B0E5"/>
<evidence type="ECO:0000256" key="4">
    <source>
        <dbReference type="ARBA" id="ARBA00022806"/>
    </source>
</evidence>
<reference evidence="10 11" key="1">
    <citation type="journal article" date="2015" name="Fungal Genet. Biol.">
        <title>Evolution of novel wood decay mechanisms in Agaricales revealed by the genome sequences of Fistulina hepatica and Cylindrobasidium torrendii.</title>
        <authorList>
            <person name="Floudas D."/>
            <person name="Held B.W."/>
            <person name="Riley R."/>
            <person name="Nagy L.G."/>
            <person name="Koehler G."/>
            <person name="Ransdell A.S."/>
            <person name="Younus H."/>
            <person name="Chow J."/>
            <person name="Chiniquy J."/>
            <person name="Lipzen A."/>
            <person name="Tritt A."/>
            <person name="Sun H."/>
            <person name="Haridas S."/>
            <person name="LaButti K."/>
            <person name="Ohm R.A."/>
            <person name="Kues U."/>
            <person name="Blanchette R.A."/>
            <person name="Grigoriev I.V."/>
            <person name="Minto R.E."/>
            <person name="Hibbett D.S."/>
        </authorList>
    </citation>
    <scope>NUCLEOTIDE SEQUENCE [LARGE SCALE GENOMIC DNA]</scope>
    <source>
        <strain evidence="10 11">FP15055 ss-10</strain>
    </source>
</reference>
<dbReference type="Gene3D" id="3.40.50.300">
    <property type="entry name" value="P-loop containing nucleotide triphosphate hydrolases"/>
    <property type="match status" value="2"/>
</dbReference>
<comment type="catalytic activity">
    <reaction evidence="6">
        <text>ATP + H2O = ADP + phosphate + H(+)</text>
        <dbReference type="Rhea" id="RHEA:13065"/>
        <dbReference type="ChEBI" id="CHEBI:15377"/>
        <dbReference type="ChEBI" id="CHEBI:15378"/>
        <dbReference type="ChEBI" id="CHEBI:30616"/>
        <dbReference type="ChEBI" id="CHEBI:43474"/>
        <dbReference type="ChEBI" id="CHEBI:456216"/>
        <dbReference type="EC" id="3.6.4.13"/>
    </reaction>
</comment>
<proteinExistence type="predicted"/>
<evidence type="ECO:0000256" key="6">
    <source>
        <dbReference type="ARBA" id="ARBA00047984"/>
    </source>
</evidence>
<evidence type="ECO:0000256" key="1">
    <source>
        <dbReference type="ARBA" id="ARBA00012552"/>
    </source>
</evidence>
<dbReference type="PROSITE" id="PS00690">
    <property type="entry name" value="DEAH_ATP_HELICASE"/>
    <property type="match status" value="1"/>
</dbReference>
<keyword evidence="11" id="KW-1185">Reference proteome</keyword>
<dbReference type="OrthoDB" id="10253254at2759"/>
<evidence type="ECO:0000313" key="10">
    <source>
        <dbReference type="EMBL" id="KIY63614.1"/>
    </source>
</evidence>
<dbReference type="GO" id="GO:0045943">
    <property type="term" value="P:positive regulation of transcription by RNA polymerase I"/>
    <property type="evidence" value="ECO:0007669"/>
    <property type="project" value="TreeGrafter"/>
</dbReference>
<dbReference type="InterPro" id="IPR001650">
    <property type="entry name" value="Helicase_C-like"/>
</dbReference>
<dbReference type="PROSITE" id="PS51194">
    <property type="entry name" value="HELICASE_CTER"/>
    <property type="match status" value="1"/>
</dbReference>
<dbReference type="InterPro" id="IPR027417">
    <property type="entry name" value="P-loop_NTPase"/>
</dbReference>
<feature type="region of interest" description="Disordered" evidence="7">
    <location>
        <begin position="1"/>
        <end position="48"/>
    </location>
</feature>
<name>A0A0D7B0E5_9AGAR</name>
<dbReference type="GO" id="GO:0005730">
    <property type="term" value="C:nucleolus"/>
    <property type="evidence" value="ECO:0007669"/>
    <property type="project" value="TreeGrafter"/>
</dbReference>
<dbReference type="SMART" id="SM00847">
    <property type="entry name" value="HA2"/>
    <property type="match status" value="1"/>
</dbReference>
<feature type="domain" description="Helicase C-terminal" evidence="9">
    <location>
        <begin position="263"/>
        <end position="440"/>
    </location>
</feature>
<keyword evidence="4" id="KW-0347">Helicase</keyword>
<accession>A0A0D7B0E5</accession>
<dbReference type="Gene3D" id="1.20.120.1080">
    <property type="match status" value="1"/>
</dbReference>
<dbReference type="EMBL" id="KN880684">
    <property type="protein sequence ID" value="KIY63614.1"/>
    <property type="molecule type" value="Genomic_DNA"/>
</dbReference>
<dbReference type="PANTHER" id="PTHR18934:SF118">
    <property type="entry name" value="ATP-DEPENDENT RNA HELICASE DHX33"/>
    <property type="match status" value="1"/>
</dbReference>
<evidence type="ECO:0000259" key="8">
    <source>
        <dbReference type="PROSITE" id="PS51192"/>
    </source>
</evidence>
<dbReference type="EC" id="3.6.4.13" evidence="1"/>
<feature type="domain" description="Helicase ATP-binding" evidence="8">
    <location>
        <begin position="73"/>
        <end position="241"/>
    </location>
</feature>
<dbReference type="SMART" id="SM00490">
    <property type="entry name" value="HELICc"/>
    <property type="match status" value="1"/>
</dbReference>
<evidence type="ECO:0000256" key="7">
    <source>
        <dbReference type="SAM" id="MobiDB-lite"/>
    </source>
</evidence>
<keyword evidence="3 10" id="KW-0378">Hydrolase</keyword>
<evidence type="ECO:0000256" key="2">
    <source>
        <dbReference type="ARBA" id="ARBA00022741"/>
    </source>
</evidence>
<dbReference type="GO" id="GO:0016787">
    <property type="term" value="F:hydrolase activity"/>
    <property type="evidence" value="ECO:0007669"/>
    <property type="project" value="UniProtKB-KW"/>
</dbReference>